<dbReference type="Gene3D" id="1.10.260.40">
    <property type="entry name" value="lambda repressor-like DNA-binding domains"/>
    <property type="match status" value="1"/>
</dbReference>
<reference evidence="6 7" key="1">
    <citation type="journal article" date="2019" name="Nat. Med.">
        <title>A library of human gut bacterial isolates paired with longitudinal multiomics data enables mechanistic microbiome research.</title>
        <authorList>
            <person name="Poyet M."/>
            <person name="Groussin M."/>
            <person name="Gibbons S.M."/>
            <person name="Avila-Pacheco J."/>
            <person name="Jiang X."/>
            <person name="Kearney S.M."/>
            <person name="Perrotta A.R."/>
            <person name="Berdy B."/>
            <person name="Zhao S."/>
            <person name="Lieberman T.D."/>
            <person name="Swanson P.K."/>
            <person name="Smith M."/>
            <person name="Roesemann S."/>
            <person name="Alexander J.E."/>
            <person name="Rich S.A."/>
            <person name="Livny J."/>
            <person name="Vlamakis H."/>
            <person name="Clish C."/>
            <person name="Bullock K."/>
            <person name="Deik A."/>
            <person name="Scott J."/>
            <person name="Pierce K.A."/>
            <person name="Xavier R.J."/>
            <person name="Alm E.J."/>
        </authorList>
    </citation>
    <scope>NUCLEOTIDE SEQUENCE [LARGE SCALE GENOMIC DNA]</scope>
    <source>
        <strain evidence="6 7">BIOML-A7</strain>
    </source>
</reference>
<dbReference type="EMBL" id="WWSB01000007">
    <property type="protein sequence ID" value="MZK17900.1"/>
    <property type="molecule type" value="Genomic_DNA"/>
</dbReference>
<gene>
    <name evidence="6" type="ORF">GT565_07200</name>
</gene>
<keyword evidence="3" id="KW-0804">Transcription</keyword>
<dbReference type="InterPro" id="IPR010982">
    <property type="entry name" value="Lambda_DNA-bd_dom_sf"/>
</dbReference>
<dbReference type="PROSITE" id="PS50943">
    <property type="entry name" value="HTH_CROC1"/>
    <property type="match status" value="1"/>
</dbReference>
<dbReference type="AlphaFoldDB" id="A0A845KNK5"/>
<evidence type="ECO:0000313" key="6">
    <source>
        <dbReference type="EMBL" id="MZK17900.1"/>
    </source>
</evidence>
<dbReference type="Pfam" id="PF13407">
    <property type="entry name" value="Peripla_BP_4"/>
    <property type="match status" value="1"/>
</dbReference>
<dbReference type="SUPFAM" id="SSF53822">
    <property type="entry name" value="Periplasmic binding protein-like I"/>
    <property type="match status" value="1"/>
</dbReference>
<dbReference type="InterPro" id="IPR000843">
    <property type="entry name" value="HTH_LacI"/>
</dbReference>
<accession>A0A845KNK5</accession>
<evidence type="ECO:0000313" key="7">
    <source>
        <dbReference type="Proteomes" id="UP000446719"/>
    </source>
</evidence>
<dbReference type="PANTHER" id="PTHR30146">
    <property type="entry name" value="LACI-RELATED TRANSCRIPTIONAL REPRESSOR"/>
    <property type="match status" value="1"/>
</dbReference>
<proteinExistence type="predicted"/>
<evidence type="ECO:0000259" key="5">
    <source>
        <dbReference type="PROSITE" id="PS50943"/>
    </source>
</evidence>
<comment type="caution">
    <text evidence="6">The sequence shown here is derived from an EMBL/GenBank/DDBJ whole genome shotgun (WGS) entry which is preliminary data.</text>
</comment>
<name>A0A845KNK5_9FIRM</name>
<dbReference type="SUPFAM" id="SSF47413">
    <property type="entry name" value="lambda repressor-like DNA-binding domains"/>
    <property type="match status" value="1"/>
</dbReference>
<protein>
    <submittedName>
        <fullName evidence="6">Substrate-binding domain-containing protein</fullName>
    </submittedName>
</protein>
<dbReference type="PANTHER" id="PTHR30146:SF144">
    <property type="entry name" value="LACI-FAMILY TRANSCRIPTION REGULATOR"/>
    <property type="match status" value="1"/>
</dbReference>
<dbReference type="GO" id="GO:0003700">
    <property type="term" value="F:DNA-binding transcription factor activity"/>
    <property type="evidence" value="ECO:0007669"/>
    <property type="project" value="TreeGrafter"/>
</dbReference>
<dbReference type="InterPro" id="IPR028082">
    <property type="entry name" value="Peripla_BP_I"/>
</dbReference>
<dbReference type="PROSITE" id="PS50932">
    <property type="entry name" value="HTH_LACI_2"/>
    <property type="match status" value="1"/>
</dbReference>
<dbReference type="SMART" id="SM00354">
    <property type="entry name" value="HTH_LACI"/>
    <property type="match status" value="1"/>
</dbReference>
<dbReference type="Proteomes" id="UP000446719">
    <property type="component" value="Unassembled WGS sequence"/>
</dbReference>
<dbReference type="GO" id="GO:0000976">
    <property type="term" value="F:transcription cis-regulatory region binding"/>
    <property type="evidence" value="ECO:0007669"/>
    <property type="project" value="TreeGrafter"/>
</dbReference>
<evidence type="ECO:0000256" key="3">
    <source>
        <dbReference type="ARBA" id="ARBA00023163"/>
    </source>
</evidence>
<dbReference type="CDD" id="cd01392">
    <property type="entry name" value="HTH_LacI"/>
    <property type="match status" value="1"/>
</dbReference>
<feature type="domain" description="HTH lacI-type" evidence="4">
    <location>
        <begin position="8"/>
        <end position="62"/>
    </location>
</feature>
<dbReference type="Pfam" id="PF00356">
    <property type="entry name" value="LacI"/>
    <property type="match status" value="1"/>
</dbReference>
<evidence type="ECO:0000256" key="2">
    <source>
        <dbReference type="ARBA" id="ARBA00023125"/>
    </source>
</evidence>
<keyword evidence="1" id="KW-0805">Transcription regulation</keyword>
<evidence type="ECO:0000259" key="4">
    <source>
        <dbReference type="PROSITE" id="PS50932"/>
    </source>
</evidence>
<dbReference type="RefSeq" id="WP_161159118.1">
    <property type="nucleotide sequence ID" value="NZ_WWSB01000007.1"/>
</dbReference>
<dbReference type="InterPro" id="IPR001387">
    <property type="entry name" value="Cro/C1-type_HTH"/>
</dbReference>
<sequence length="352" mass="40053">MAETHTRLTLEDISKEIHISRTTIYKVINNKGTVSEKTRETVLAALEKYDYVPNNNARNLALNKKYNIALINFESPDASYFATSIDCGIRQAIRDYGDHGLTIQSYTARLNHPDQQVQDIHQAYKDGIRHFIISAADRDLIASEVDWLHEKGCTIILLSKDLPDSPYDAFIGIDEYKGGLLAGEMMGKLLPNGGKLQILVARESASNIATIKPRLRGFLDKIALYPKIELLPVIRDLSGNQEIESALLKALKVPNLSGIFDLTYHLDLVSKILQREQMKHIKLTGMDLFTSIEPYIKDNTIDAIIFQNLEAQTYLACKLLFEQFCYGKEIKKDKYYSKLEIIMQENLEYFVQ</sequence>
<keyword evidence="2" id="KW-0238">DNA-binding</keyword>
<feature type="domain" description="HTH cro/C1-type" evidence="5">
    <location>
        <begin position="8"/>
        <end position="52"/>
    </location>
</feature>
<organism evidence="6 7">
    <name type="scientific">Dorea longicatena</name>
    <dbReference type="NCBI Taxonomy" id="88431"/>
    <lineage>
        <taxon>Bacteria</taxon>
        <taxon>Bacillati</taxon>
        <taxon>Bacillota</taxon>
        <taxon>Clostridia</taxon>
        <taxon>Lachnospirales</taxon>
        <taxon>Lachnospiraceae</taxon>
        <taxon>Dorea</taxon>
    </lineage>
</organism>
<evidence type="ECO:0000256" key="1">
    <source>
        <dbReference type="ARBA" id="ARBA00023015"/>
    </source>
</evidence>
<dbReference type="InterPro" id="IPR025997">
    <property type="entry name" value="SBP_2_dom"/>
</dbReference>
<dbReference type="Gene3D" id="3.40.50.2300">
    <property type="match status" value="2"/>
</dbReference>